<dbReference type="EMBL" id="AP018248">
    <property type="protein sequence ID" value="BAY97087.1"/>
    <property type="molecule type" value="Genomic_DNA"/>
</dbReference>
<reference evidence="2 3" key="1">
    <citation type="submission" date="2017-06" db="EMBL/GenBank/DDBJ databases">
        <title>Genome sequencing of cyanobaciteial culture collection at National Institute for Environmental Studies (NIES).</title>
        <authorList>
            <person name="Hirose Y."/>
            <person name="Shimura Y."/>
            <person name="Fujisawa T."/>
            <person name="Nakamura Y."/>
            <person name="Kawachi M."/>
        </authorList>
    </citation>
    <scope>NUCLEOTIDE SEQUENCE [LARGE SCALE GENOMIC DNA]</scope>
    <source>
        <strain evidence="2 3">NIES-37</strain>
    </source>
</reference>
<organism evidence="2 3">
    <name type="scientific">Tolypothrix tenuis PCC 7101</name>
    <dbReference type="NCBI Taxonomy" id="231146"/>
    <lineage>
        <taxon>Bacteria</taxon>
        <taxon>Bacillati</taxon>
        <taxon>Cyanobacteriota</taxon>
        <taxon>Cyanophyceae</taxon>
        <taxon>Nostocales</taxon>
        <taxon>Tolypothrichaceae</taxon>
        <taxon>Tolypothrix</taxon>
    </lineage>
</organism>
<proteinExistence type="predicted"/>
<sequence>MCRENDLLQTMSNNDERENFFGDRSNFDSDKIRVEIPSKQQPTYQERIPSGYDPMGEIYLRGRAMRNMSSGTMPWWILISGWVLFGGLFLLLLSVAISSFTYALIPSLMISGVPLLIVMRGTVAKLSTKKRRRR</sequence>
<feature type="transmembrane region" description="Helical" evidence="1">
    <location>
        <begin position="75"/>
        <end position="97"/>
    </location>
</feature>
<gene>
    <name evidence="2" type="ORF">NIES37_10240</name>
</gene>
<keyword evidence="1" id="KW-0472">Membrane</keyword>
<feature type="transmembrane region" description="Helical" evidence="1">
    <location>
        <begin position="103"/>
        <end position="123"/>
    </location>
</feature>
<accession>A0A1Z4MUH6</accession>
<dbReference type="AlphaFoldDB" id="A0A1Z4MUH6"/>
<dbReference type="Proteomes" id="UP000218785">
    <property type="component" value="Chromosome"/>
</dbReference>
<keyword evidence="1" id="KW-0812">Transmembrane</keyword>
<dbReference type="KEGG" id="ttq:NIES37_10240"/>
<evidence type="ECO:0000313" key="3">
    <source>
        <dbReference type="Proteomes" id="UP000218785"/>
    </source>
</evidence>
<keyword evidence="1" id="KW-1133">Transmembrane helix</keyword>
<name>A0A1Z4MUH6_9CYAN</name>
<keyword evidence="3" id="KW-1185">Reference proteome</keyword>
<protein>
    <submittedName>
        <fullName evidence="2">Uncharacterized protein</fullName>
    </submittedName>
</protein>
<evidence type="ECO:0000313" key="2">
    <source>
        <dbReference type="EMBL" id="BAY97087.1"/>
    </source>
</evidence>
<evidence type="ECO:0000256" key="1">
    <source>
        <dbReference type="SAM" id="Phobius"/>
    </source>
</evidence>